<name>A0A067PS74_9AGAM</name>
<protein>
    <submittedName>
        <fullName evidence="2">Uncharacterized protein</fullName>
    </submittedName>
</protein>
<evidence type="ECO:0000256" key="1">
    <source>
        <dbReference type="SAM" id="MobiDB-lite"/>
    </source>
</evidence>
<sequence length="164" mass="18379">MVHYQSSQISLKSARLQPSTSRSDSSRHFNHCSVAGQCQIDALNPKFQIHYQYPPTNLSHSQLQQLQHVLRPPPPLCLRPPAHHLPPPPQHQPNHPHCFFSKYTAHSIWFIANTSWYTNCIEYGPRSAASHTPPSPPGVRDATERPLLANTVTGGSSGHEREIC</sequence>
<dbReference type="InParanoid" id="A0A067PS74"/>
<dbReference type="HOGENOM" id="CLU_1619281_0_0_1"/>
<dbReference type="AlphaFoldDB" id="A0A067PS74"/>
<reference evidence="3" key="1">
    <citation type="journal article" date="2014" name="Proc. Natl. Acad. Sci. U.S.A.">
        <title>Extensive sampling of basidiomycete genomes demonstrates inadequacy of the white-rot/brown-rot paradigm for wood decay fungi.</title>
        <authorList>
            <person name="Riley R."/>
            <person name="Salamov A.A."/>
            <person name="Brown D.W."/>
            <person name="Nagy L.G."/>
            <person name="Floudas D."/>
            <person name="Held B.W."/>
            <person name="Levasseur A."/>
            <person name="Lombard V."/>
            <person name="Morin E."/>
            <person name="Otillar R."/>
            <person name="Lindquist E.A."/>
            <person name="Sun H."/>
            <person name="LaButti K.M."/>
            <person name="Schmutz J."/>
            <person name="Jabbour D."/>
            <person name="Luo H."/>
            <person name="Baker S.E."/>
            <person name="Pisabarro A.G."/>
            <person name="Walton J.D."/>
            <person name="Blanchette R.A."/>
            <person name="Henrissat B."/>
            <person name="Martin F."/>
            <person name="Cullen D."/>
            <person name="Hibbett D.S."/>
            <person name="Grigoriev I.V."/>
        </authorList>
    </citation>
    <scope>NUCLEOTIDE SEQUENCE [LARGE SCALE GENOMIC DNA]</scope>
    <source>
        <strain evidence="3">MUCL 33604</strain>
    </source>
</reference>
<organism evidence="2 3">
    <name type="scientific">Jaapia argillacea MUCL 33604</name>
    <dbReference type="NCBI Taxonomy" id="933084"/>
    <lineage>
        <taxon>Eukaryota</taxon>
        <taxon>Fungi</taxon>
        <taxon>Dikarya</taxon>
        <taxon>Basidiomycota</taxon>
        <taxon>Agaricomycotina</taxon>
        <taxon>Agaricomycetes</taxon>
        <taxon>Agaricomycetidae</taxon>
        <taxon>Jaapiales</taxon>
        <taxon>Jaapiaceae</taxon>
        <taxon>Jaapia</taxon>
    </lineage>
</organism>
<evidence type="ECO:0000313" key="3">
    <source>
        <dbReference type="Proteomes" id="UP000027265"/>
    </source>
</evidence>
<gene>
    <name evidence="2" type="ORF">JAAARDRAFT_413037</name>
</gene>
<keyword evidence="3" id="KW-1185">Reference proteome</keyword>
<dbReference type="EMBL" id="KL197730">
    <property type="protein sequence ID" value="KDQ54152.1"/>
    <property type="molecule type" value="Genomic_DNA"/>
</dbReference>
<feature type="region of interest" description="Disordered" evidence="1">
    <location>
        <begin position="127"/>
        <end position="164"/>
    </location>
</feature>
<feature type="compositionally biased region" description="Polar residues" evidence="1">
    <location>
        <begin position="1"/>
        <end position="23"/>
    </location>
</feature>
<dbReference type="Proteomes" id="UP000027265">
    <property type="component" value="Unassembled WGS sequence"/>
</dbReference>
<proteinExistence type="predicted"/>
<evidence type="ECO:0000313" key="2">
    <source>
        <dbReference type="EMBL" id="KDQ54152.1"/>
    </source>
</evidence>
<accession>A0A067PS74</accession>
<feature type="region of interest" description="Disordered" evidence="1">
    <location>
        <begin position="1"/>
        <end position="28"/>
    </location>
</feature>